<dbReference type="Proteomes" id="UP000694864">
    <property type="component" value="Chromosome 2"/>
</dbReference>
<keyword evidence="1" id="KW-0732">Signal</keyword>
<dbReference type="RefSeq" id="XP_010473324.1">
    <property type="nucleotide sequence ID" value="XM_010475022.1"/>
</dbReference>
<evidence type="ECO:0000313" key="3">
    <source>
        <dbReference type="RefSeq" id="XP_010473324.1"/>
    </source>
</evidence>
<sequence>MKQQQTIVVFFLLALISTLSFRPSEARNTNLCFTTAIDNVPGCFYAVRLVADGDSRWISRECCDAVRTLPDTCYLEVVFGKAYPTKIFKSVCIYKYSGSLRH</sequence>
<gene>
    <name evidence="3" type="primary">LOC104752782</name>
</gene>
<reference evidence="2" key="1">
    <citation type="journal article" date="2014" name="Nat. Commun.">
        <title>The emerging biofuel crop Camelina sativa retains a highly undifferentiated hexaploid genome structure.</title>
        <authorList>
            <person name="Kagale S."/>
            <person name="Koh C."/>
            <person name="Nixon J."/>
            <person name="Bollina V."/>
            <person name="Clarke W.E."/>
            <person name="Tuteja R."/>
            <person name="Spillane C."/>
            <person name="Robinson S.J."/>
            <person name="Links M.G."/>
            <person name="Clarke C."/>
            <person name="Higgins E.E."/>
            <person name="Huebert T."/>
            <person name="Sharpe A.G."/>
            <person name="Parkin I.A."/>
        </authorList>
    </citation>
    <scope>NUCLEOTIDE SEQUENCE [LARGE SCALE GENOMIC DNA]</scope>
    <source>
        <strain evidence="2">cv. DH55</strain>
    </source>
</reference>
<organism evidence="2 3">
    <name type="scientific">Camelina sativa</name>
    <name type="common">False flax</name>
    <name type="synonym">Myagrum sativum</name>
    <dbReference type="NCBI Taxonomy" id="90675"/>
    <lineage>
        <taxon>Eukaryota</taxon>
        <taxon>Viridiplantae</taxon>
        <taxon>Streptophyta</taxon>
        <taxon>Embryophyta</taxon>
        <taxon>Tracheophyta</taxon>
        <taxon>Spermatophyta</taxon>
        <taxon>Magnoliopsida</taxon>
        <taxon>eudicotyledons</taxon>
        <taxon>Gunneridae</taxon>
        <taxon>Pentapetalae</taxon>
        <taxon>rosids</taxon>
        <taxon>malvids</taxon>
        <taxon>Brassicales</taxon>
        <taxon>Brassicaceae</taxon>
        <taxon>Camelineae</taxon>
        <taxon>Camelina</taxon>
    </lineage>
</organism>
<evidence type="ECO:0000256" key="1">
    <source>
        <dbReference type="SAM" id="SignalP"/>
    </source>
</evidence>
<protein>
    <submittedName>
        <fullName evidence="3">Uncharacterized protein LOC104752782</fullName>
    </submittedName>
</protein>
<evidence type="ECO:0000313" key="2">
    <source>
        <dbReference type="Proteomes" id="UP000694864"/>
    </source>
</evidence>
<name>A0ABM0WMP9_CAMSA</name>
<keyword evidence="2" id="KW-1185">Reference proteome</keyword>
<reference evidence="3" key="2">
    <citation type="submission" date="2025-08" db="UniProtKB">
        <authorList>
            <consortium name="RefSeq"/>
        </authorList>
    </citation>
    <scope>IDENTIFICATION</scope>
    <source>
        <tissue evidence="3">Leaf</tissue>
    </source>
</reference>
<proteinExistence type="predicted"/>
<accession>A0ABM0WMP9</accession>
<feature type="signal peptide" evidence="1">
    <location>
        <begin position="1"/>
        <end position="26"/>
    </location>
</feature>
<dbReference type="GeneID" id="104752782"/>
<feature type="chain" id="PRO_5045788848" evidence="1">
    <location>
        <begin position="27"/>
        <end position="102"/>
    </location>
</feature>